<dbReference type="InterPro" id="IPR003877">
    <property type="entry name" value="SPRY_dom"/>
</dbReference>
<dbReference type="InterPro" id="IPR006574">
    <property type="entry name" value="PRY"/>
</dbReference>
<keyword evidence="1" id="KW-0399">Innate immunity</keyword>
<organism evidence="9 10">
    <name type="scientific">Chiloscyllium punctatum</name>
    <name type="common">Brownbanded bambooshark</name>
    <name type="synonym">Hemiscyllium punctatum</name>
    <dbReference type="NCBI Taxonomy" id="137246"/>
    <lineage>
        <taxon>Eukaryota</taxon>
        <taxon>Metazoa</taxon>
        <taxon>Chordata</taxon>
        <taxon>Craniata</taxon>
        <taxon>Vertebrata</taxon>
        <taxon>Chondrichthyes</taxon>
        <taxon>Elasmobranchii</taxon>
        <taxon>Galeomorphii</taxon>
        <taxon>Galeoidea</taxon>
        <taxon>Orectolobiformes</taxon>
        <taxon>Hemiscylliidae</taxon>
        <taxon>Chiloscyllium</taxon>
    </lineage>
</organism>
<protein>
    <recommendedName>
        <fullName evidence="11">RING-type E3 ubiquitin transferase</fullName>
    </recommendedName>
</protein>
<dbReference type="SMART" id="SM00449">
    <property type="entry name" value="SPRY"/>
    <property type="match status" value="1"/>
</dbReference>
<evidence type="ECO:0000256" key="4">
    <source>
        <dbReference type="ARBA" id="ARBA00022833"/>
    </source>
</evidence>
<dbReference type="Pfam" id="PF15227">
    <property type="entry name" value="zf-C3HC4_4"/>
    <property type="match status" value="1"/>
</dbReference>
<dbReference type="GO" id="GO:0045087">
    <property type="term" value="P:innate immune response"/>
    <property type="evidence" value="ECO:0007669"/>
    <property type="project" value="UniProtKB-KW"/>
</dbReference>
<dbReference type="InterPro" id="IPR003879">
    <property type="entry name" value="Butyrophylin_SPRY"/>
</dbReference>
<dbReference type="InterPro" id="IPR001870">
    <property type="entry name" value="B30.2/SPRY"/>
</dbReference>
<dbReference type="InterPro" id="IPR058030">
    <property type="entry name" value="TRIM8/14/16/25/29/45/65_CC"/>
</dbReference>
<dbReference type="Gene3D" id="3.30.40.10">
    <property type="entry name" value="Zinc/RING finger domain, C3HC4 (zinc finger)"/>
    <property type="match status" value="1"/>
</dbReference>
<keyword evidence="5" id="KW-0391">Immunity</keyword>
<feature type="domain" description="B30.2/SPRY" evidence="8">
    <location>
        <begin position="339"/>
        <end position="530"/>
    </location>
</feature>
<dbReference type="OrthoDB" id="6270329at2759"/>
<evidence type="ECO:0000256" key="1">
    <source>
        <dbReference type="ARBA" id="ARBA00022588"/>
    </source>
</evidence>
<dbReference type="SUPFAM" id="SSF57850">
    <property type="entry name" value="RING/U-box"/>
    <property type="match status" value="1"/>
</dbReference>
<comment type="caution">
    <text evidence="9">The sequence shown here is derived from an EMBL/GenBank/DDBJ whole genome shotgun (WGS) entry which is preliminary data.</text>
</comment>
<reference evidence="9 10" key="1">
    <citation type="journal article" date="2018" name="Nat. Ecol. Evol.">
        <title>Shark genomes provide insights into elasmobranch evolution and the origin of vertebrates.</title>
        <authorList>
            <person name="Hara Y"/>
            <person name="Yamaguchi K"/>
            <person name="Onimaru K"/>
            <person name="Kadota M"/>
            <person name="Koyanagi M"/>
            <person name="Keeley SD"/>
            <person name="Tatsumi K"/>
            <person name="Tanaka K"/>
            <person name="Motone F"/>
            <person name="Kageyama Y"/>
            <person name="Nozu R"/>
            <person name="Adachi N"/>
            <person name="Nishimura O"/>
            <person name="Nakagawa R"/>
            <person name="Tanegashima C"/>
            <person name="Kiyatake I"/>
            <person name="Matsumoto R"/>
            <person name="Murakumo K"/>
            <person name="Nishida K"/>
            <person name="Terakita A"/>
            <person name="Kuratani S"/>
            <person name="Sato K"/>
            <person name="Hyodo S Kuraku.S."/>
        </authorList>
    </citation>
    <scope>NUCLEOTIDE SEQUENCE [LARGE SCALE GENOMIC DNA]</scope>
</reference>
<dbReference type="SUPFAM" id="SSF49899">
    <property type="entry name" value="Concanavalin A-like lectins/glucanases"/>
    <property type="match status" value="1"/>
</dbReference>
<evidence type="ECO:0000256" key="6">
    <source>
        <dbReference type="PROSITE-ProRule" id="PRU00175"/>
    </source>
</evidence>
<dbReference type="InterPro" id="IPR051051">
    <property type="entry name" value="E3_ubiq-ligase_TRIM/RNF"/>
</dbReference>
<dbReference type="PROSITE" id="PS00518">
    <property type="entry name" value="ZF_RING_1"/>
    <property type="match status" value="1"/>
</dbReference>
<dbReference type="Gene3D" id="2.60.120.920">
    <property type="match status" value="1"/>
</dbReference>
<dbReference type="PRINTS" id="PR01407">
    <property type="entry name" value="BUTYPHLNCDUF"/>
</dbReference>
<dbReference type="GO" id="GO:0008270">
    <property type="term" value="F:zinc ion binding"/>
    <property type="evidence" value="ECO:0007669"/>
    <property type="project" value="UniProtKB-KW"/>
</dbReference>
<dbReference type="PROSITE" id="PS50089">
    <property type="entry name" value="ZF_RING_2"/>
    <property type="match status" value="1"/>
</dbReference>
<dbReference type="InterPro" id="IPR001841">
    <property type="entry name" value="Znf_RING"/>
</dbReference>
<dbReference type="Pfam" id="PF13765">
    <property type="entry name" value="PRY"/>
    <property type="match status" value="1"/>
</dbReference>
<name>A0A401RTX5_CHIPU</name>
<sequence>MATSASVQAELCCPVCLDLLREPVTTNCGHNFCSKCLEEVWDEAARLHQEIQCPQCRYHYTEKPVLKRNVLLVAVIEQLTKKPDAFTGEGHEVACDSCFDTVHKAEKTCLTCMASFCGPHLWPHLHGAAYQDHEITSPIGDLQGWKCKEHRKIQDVFCTNHDVCICASCKPAHSSCKTIPLAEQRKMKQVDLQSILGEISEEVKVTQEKLGALANERCSIQETTSKMMMLIGERFKEIKKLLISKEESMRKLLDEEYVGIETKIEATSRQLCDHIEKLSQTKSGIEPLAKEKDQWRFMKGTSSIPKQVTHLPPPEEPIEMYNRRLQFKCKHALKLISNLRLEMDKLWQELMKYGEFCEVTFDPSTAQTQVVLSEGNRKIVLSSYEHTYDNHLRRFTSYCQVLCTQKFSQGCHYWDICTKYSSGWAIGIAYESINRGVSLSNSKDSWCLQWNSSCNFLAWHNGNSMKLACAIPQTVRVCLDFDGGSVSFYSVGESITLLHKYNVAFTEPVYPACWLLGSATNNALSLESPL</sequence>
<evidence type="ECO:0000256" key="5">
    <source>
        <dbReference type="ARBA" id="ARBA00022859"/>
    </source>
</evidence>
<dbReference type="SMART" id="SM00184">
    <property type="entry name" value="RING"/>
    <property type="match status" value="1"/>
</dbReference>
<dbReference type="OMA" id="ESTGIMG"/>
<dbReference type="InterPro" id="IPR013320">
    <property type="entry name" value="ConA-like_dom_sf"/>
</dbReference>
<proteinExistence type="predicted"/>
<evidence type="ECO:0000256" key="3">
    <source>
        <dbReference type="ARBA" id="ARBA00022771"/>
    </source>
</evidence>
<dbReference type="Proteomes" id="UP000287033">
    <property type="component" value="Unassembled WGS sequence"/>
</dbReference>
<evidence type="ECO:0000256" key="2">
    <source>
        <dbReference type="ARBA" id="ARBA00022723"/>
    </source>
</evidence>
<accession>A0A401RTX5</accession>
<dbReference type="EMBL" id="BEZZ01002331">
    <property type="protein sequence ID" value="GCC21594.1"/>
    <property type="molecule type" value="Genomic_DNA"/>
</dbReference>
<keyword evidence="10" id="KW-1185">Reference proteome</keyword>
<evidence type="ECO:0000259" key="8">
    <source>
        <dbReference type="PROSITE" id="PS50188"/>
    </source>
</evidence>
<dbReference type="Gene3D" id="3.30.160.60">
    <property type="entry name" value="Classic Zinc Finger"/>
    <property type="match status" value="1"/>
</dbReference>
<keyword evidence="4" id="KW-0862">Zinc</keyword>
<keyword evidence="3 6" id="KW-0863">Zinc-finger</keyword>
<dbReference type="InterPro" id="IPR017907">
    <property type="entry name" value="Znf_RING_CS"/>
</dbReference>
<dbReference type="GO" id="GO:0005737">
    <property type="term" value="C:cytoplasm"/>
    <property type="evidence" value="ECO:0007669"/>
    <property type="project" value="UniProtKB-ARBA"/>
</dbReference>
<dbReference type="Pfam" id="PF00622">
    <property type="entry name" value="SPRY"/>
    <property type="match status" value="1"/>
</dbReference>
<gene>
    <name evidence="9" type="ORF">chiPu_0020068</name>
</gene>
<dbReference type="PANTHER" id="PTHR25465">
    <property type="entry name" value="B-BOX DOMAIN CONTAINING"/>
    <property type="match status" value="1"/>
</dbReference>
<dbReference type="PROSITE" id="PS50188">
    <property type="entry name" value="B302_SPRY"/>
    <property type="match status" value="1"/>
</dbReference>
<dbReference type="SUPFAM" id="SSF57845">
    <property type="entry name" value="B-box zinc-binding domain"/>
    <property type="match status" value="1"/>
</dbReference>
<keyword evidence="2" id="KW-0479">Metal-binding</keyword>
<dbReference type="AlphaFoldDB" id="A0A401RTX5"/>
<evidence type="ECO:0000259" key="7">
    <source>
        <dbReference type="PROSITE" id="PS50089"/>
    </source>
</evidence>
<dbReference type="InterPro" id="IPR043136">
    <property type="entry name" value="B30.2/SPRY_sf"/>
</dbReference>
<dbReference type="PANTHER" id="PTHR25465:SF77">
    <property type="entry name" value="E3 UBIQUITIN_ISG15 LIGASE TRIM25"/>
    <property type="match status" value="1"/>
</dbReference>
<evidence type="ECO:0008006" key="11">
    <source>
        <dbReference type="Google" id="ProtNLM"/>
    </source>
</evidence>
<dbReference type="STRING" id="137246.A0A401RTX5"/>
<dbReference type="SMART" id="SM00589">
    <property type="entry name" value="PRY"/>
    <property type="match status" value="1"/>
</dbReference>
<dbReference type="Pfam" id="PF25600">
    <property type="entry name" value="TRIM_CC"/>
    <property type="match status" value="1"/>
</dbReference>
<dbReference type="Gene3D" id="4.10.830.40">
    <property type="match status" value="1"/>
</dbReference>
<evidence type="ECO:0000313" key="9">
    <source>
        <dbReference type="EMBL" id="GCC21594.1"/>
    </source>
</evidence>
<evidence type="ECO:0000313" key="10">
    <source>
        <dbReference type="Proteomes" id="UP000287033"/>
    </source>
</evidence>
<dbReference type="InterPro" id="IPR013083">
    <property type="entry name" value="Znf_RING/FYVE/PHD"/>
</dbReference>
<feature type="domain" description="RING-type" evidence="7">
    <location>
        <begin position="13"/>
        <end position="57"/>
    </location>
</feature>